<protein>
    <submittedName>
        <fullName evidence="2">Uncharacterized protein</fullName>
    </submittedName>
</protein>
<dbReference type="Proteomes" id="UP000249915">
    <property type="component" value="Unassembled WGS sequence"/>
</dbReference>
<dbReference type="AlphaFoldDB" id="A0A2V4BC08"/>
<proteinExistence type="predicted"/>
<accession>A0A2V4BC08</accession>
<evidence type="ECO:0000313" key="2">
    <source>
        <dbReference type="EMBL" id="PXY32838.1"/>
    </source>
</evidence>
<gene>
    <name evidence="2" type="ORF">BAY60_09320</name>
</gene>
<evidence type="ECO:0000256" key="1">
    <source>
        <dbReference type="SAM" id="Phobius"/>
    </source>
</evidence>
<reference evidence="2 3" key="1">
    <citation type="submission" date="2016-07" db="EMBL/GenBank/DDBJ databases">
        <title>Draft genome sequence of Prauserella muralis DSM 45305, isolated from a mould-covered wall in an indoor environment.</title>
        <authorList>
            <person name="Ruckert C."/>
            <person name="Albersmeier A."/>
            <person name="Jiang C.-L."/>
            <person name="Jiang Y."/>
            <person name="Kalinowski J."/>
            <person name="Schneider O."/>
            <person name="Winkler A."/>
            <person name="Zotchev S.B."/>
        </authorList>
    </citation>
    <scope>NUCLEOTIDE SEQUENCE [LARGE SCALE GENOMIC DNA]</scope>
    <source>
        <strain evidence="2 3">DSM 45305</strain>
    </source>
</reference>
<feature type="transmembrane region" description="Helical" evidence="1">
    <location>
        <begin position="20"/>
        <end position="47"/>
    </location>
</feature>
<comment type="caution">
    <text evidence="2">The sequence shown here is derived from an EMBL/GenBank/DDBJ whole genome shotgun (WGS) entry which is preliminary data.</text>
</comment>
<keyword evidence="1" id="KW-1133">Transmembrane helix</keyword>
<sequence length="105" mass="10551">MGLGAVNGSGRPAPRRVVRWWRGLTGSLAAGLAAATLVVLGAAVFGLASGVEGPGASSMWGHVAGTAVALPTQWVADRHRGPIAAAAGAVVVLAVTAVLWLFWWA</sequence>
<evidence type="ECO:0000313" key="3">
    <source>
        <dbReference type="Proteomes" id="UP000249915"/>
    </source>
</evidence>
<name>A0A2V4BC08_9PSEU</name>
<keyword evidence="1" id="KW-0472">Membrane</keyword>
<keyword evidence="1" id="KW-0812">Transmembrane</keyword>
<feature type="transmembrane region" description="Helical" evidence="1">
    <location>
        <begin position="83"/>
        <end position="103"/>
    </location>
</feature>
<organism evidence="2 3">
    <name type="scientific">Prauserella muralis</name>
    <dbReference type="NCBI Taxonomy" id="588067"/>
    <lineage>
        <taxon>Bacteria</taxon>
        <taxon>Bacillati</taxon>
        <taxon>Actinomycetota</taxon>
        <taxon>Actinomycetes</taxon>
        <taxon>Pseudonocardiales</taxon>
        <taxon>Pseudonocardiaceae</taxon>
        <taxon>Prauserella</taxon>
    </lineage>
</organism>
<keyword evidence="3" id="KW-1185">Reference proteome</keyword>
<dbReference type="EMBL" id="MASW01000001">
    <property type="protein sequence ID" value="PXY32838.1"/>
    <property type="molecule type" value="Genomic_DNA"/>
</dbReference>